<keyword evidence="1" id="KW-0863">Zinc-finger</keyword>
<dbReference type="PROSITE" id="PS50157">
    <property type="entry name" value="ZINC_FINGER_C2H2_2"/>
    <property type="match status" value="1"/>
</dbReference>
<evidence type="ECO:0000256" key="1">
    <source>
        <dbReference type="PROSITE-ProRule" id="PRU00042"/>
    </source>
</evidence>
<name>A0AAV1HS56_9CHLO</name>
<keyword evidence="1" id="KW-0862">Zinc</keyword>
<dbReference type="SUPFAM" id="SSF57667">
    <property type="entry name" value="beta-beta-alpha zinc fingers"/>
    <property type="match status" value="1"/>
</dbReference>
<dbReference type="InterPro" id="IPR036236">
    <property type="entry name" value="Znf_C2H2_sf"/>
</dbReference>
<keyword evidence="4" id="KW-1185">Reference proteome</keyword>
<evidence type="ECO:0000313" key="3">
    <source>
        <dbReference type="EMBL" id="CAK0733051.1"/>
    </source>
</evidence>
<dbReference type="PROSITE" id="PS00028">
    <property type="entry name" value="ZINC_FINGER_C2H2_1"/>
    <property type="match status" value="1"/>
</dbReference>
<evidence type="ECO:0000259" key="2">
    <source>
        <dbReference type="PROSITE" id="PS50157"/>
    </source>
</evidence>
<keyword evidence="1" id="KW-0479">Metal-binding</keyword>
<sequence>MDPLQRQHCCLQRFTMDLNQYRKRKLAARHANDPPKPYACDMCHKTFAYIESVKCHAKQSHGCRDADFIRLGRNAPAQPLIGHPHHVMQPQSRSMCHSGLGNGLDPASFEAPDLPECCQSAAIQQARPQNSMAPHHVASVGTMNSYAEQIELAWRQLSSRAQAEAH</sequence>
<feature type="domain" description="C2H2-type" evidence="2">
    <location>
        <begin position="38"/>
        <end position="61"/>
    </location>
</feature>
<dbReference type="Gene3D" id="3.30.160.60">
    <property type="entry name" value="Classic Zinc Finger"/>
    <property type="match status" value="1"/>
</dbReference>
<dbReference type="GO" id="GO:0008270">
    <property type="term" value="F:zinc ion binding"/>
    <property type="evidence" value="ECO:0007669"/>
    <property type="project" value="UniProtKB-KW"/>
</dbReference>
<reference evidence="3 4" key="1">
    <citation type="submission" date="2023-10" db="EMBL/GenBank/DDBJ databases">
        <authorList>
            <person name="Maclean D."/>
            <person name="Macfadyen A."/>
        </authorList>
    </citation>
    <scope>NUCLEOTIDE SEQUENCE [LARGE SCALE GENOMIC DNA]</scope>
</reference>
<dbReference type="EMBL" id="CAUYUE010000001">
    <property type="protein sequence ID" value="CAK0733051.1"/>
    <property type="molecule type" value="Genomic_DNA"/>
</dbReference>
<comment type="caution">
    <text evidence="3">The sequence shown here is derived from an EMBL/GenBank/DDBJ whole genome shotgun (WGS) entry which is preliminary data.</text>
</comment>
<dbReference type="InterPro" id="IPR013087">
    <property type="entry name" value="Znf_C2H2_type"/>
</dbReference>
<gene>
    <name evidence="3" type="ORF">CVIRNUC_000219</name>
</gene>
<organism evidence="3 4">
    <name type="scientific">Coccomyxa viridis</name>
    <dbReference type="NCBI Taxonomy" id="1274662"/>
    <lineage>
        <taxon>Eukaryota</taxon>
        <taxon>Viridiplantae</taxon>
        <taxon>Chlorophyta</taxon>
        <taxon>core chlorophytes</taxon>
        <taxon>Trebouxiophyceae</taxon>
        <taxon>Trebouxiophyceae incertae sedis</taxon>
        <taxon>Coccomyxaceae</taxon>
        <taxon>Coccomyxa</taxon>
    </lineage>
</organism>
<evidence type="ECO:0000313" key="4">
    <source>
        <dbReference type="Proteomes" id="UP001314263"/>
    </source>
</evidence>
<accession>A0AAV1HS56</accession>
<dbReference type="AlphaFoldDB" id="A0AAV1HS56"/>
<dbReference type="Proteomes" id="UP001314263">
    <property type="component" value="Unassembled WGS sequence"/>
</dbReference>
<proteinExistence type="predicted"/>
<protein>
    <recommendedName>
        <fullName evidence="2">C2H2-type domain-containing protein</fullName>
    </recommendedName>
</protein>